<sequence>MRPETARELTLGYCDSPSLSPPPYAKGVTEKPSRGEPRARPSKRNRRGGCPRGAHRNTDGPGGSFVPVFLAFVLIILRTSVPARSGGSPLVWAPSTDSRS</sequence>
<dbReference type="EMBL" id="JANPWB010000012">
    <property type="protein sequence ID" value="KAJ1116816.1"/>
    <property type="molecule type" value="Genomic_DNA"/>
</dbReference>
<accession>A0AAV7NMR9</accession>
<comment type="caution">
    <text evidence="3">The sequence shown here is derived from an EMBL/GenBank/DDBJ whole genome shotgun (WGS) entry which is preliminary data.</text>
</comment>
<feature type="compositionally biased region" description="Basic residues" evidence="1">
    <location>
        <begin position="40"/>
        <end position="55"/>
    </location>
</feature>
<organism evidence="3 4">
    <name type="scientific">Pleurodeles waltl</name>
    <name type="common">Iberian ribbed newt</name>
    <dbReference type="NCBI Taxonomy" id="8319"/>
    <lineage>
        <taxon>Eukaryota</taxon>
        <taxon>Metazoa</taxon>
        <taxon>Chordata</taxon>
        <taxon>Craniata</taxon>
        <taxon>Vertebrata</taxon>
        <taxon>Euteleostomi</taxon>
        <taxon>Amphibia</taxon>
        <taxon>Batrachia</taxon>
        <taxon>Caudata</taxon>
        <taxon>Salamandroidea</taxon>
        <taxon>Salamandridae</taxon>
        <taxon>Pleurodelinae</taxon>
        <taxon>Pleurodeles</taxon>
    </lineage>
</organism>
<evidence type="ECO:0000256" key="1">
    <source>
        <dbReference type="SAM" id="MobiDB-lite"/>
    </source>
</evidence>
<feature type="compositionally biased region" description="Basic and acidic residues" evidence="1">
    <location>
        <begin position="28"/>
        <end position="39"/>
    </location>
</feature>
<keyword evidence="2" id="KW-0472">Membrane</keyword>
<evidence type="ECO:0000313" key="4">
    <source>
        <dbReference type="Proteomes" id="UP001066276"/>
    </source>
</evidence>
<name>A0AAV7NMR9_PLEWA</name>
<keyword evidence="4" id="KW-1185">Reference proteome</keyword>
<protein>
    <submittedName>
        <fullName evidence="3">Uncharacterized protein</fullName>
    </submittedName>
</protein>
<dbReference type="AlphaFoldDB" id="A0AAV7NMR9"/>
<evidence type="ECO:0000256" key="2">
    <source>
        <dbReference type="SAM" id="Phobius"/>
    </source>
</evidence>
<gene>
    <name evidence="3" type="ORF">NDU88_005021</name>
</gene>
<reference evidence="3" key="1">
    <citation type="journal article" date="2022" name="bioRxiv">
        <title>Sequencing and chromosome-scale assembly of the giantPleurodeles waltlgenome.</title>
        <authorList>
            <person name="Brown T."/>
            <person name="Elewa A."/>
            <person name="Iarovenko S."/>
            <person name="Subramanian E."/>
            <person name="Araus A.J."/>
            <person name="Petzold A."/>
            <person name="Susuki M."/>
            <person name="Suzuki K.-i.T."/>
            <person name="Hayashi T."/>
            <person name="Toyoda A."/>
            <person name="Oliveira C."/>
            <person name="Osipova E."/>
            <person name="Leigh N.D."/>
            <person name="Simon A."/>
            <person name="Yun M.H."/>
        </authorList>
    </citation>
    <scope>NUCLEOTIDE SEQUENCE</scope>
    <source>
        <strain evidence="3">20211129_DDA</strain>
        <tissue evidence="3">Liver</tissue>
    </source>
</reference>
<keyword evidence="2" id="KW-0812">Transmembrane</keyword>
<feature type="transmembrane region" description="Helical" evidence="2">
    <location>
        <begin position="64"/>
        <end position="81"/>
    </location>
</feature>
<dbReference type="Proteomes" id="UP001066276">
    <property type="component" value="Chromosome 8"/>
</dbReference>
<proteinExistence type="predicted"/>
<keyword evidence="2" id="KW-1133">Transmembrane helix</keyword>
<feature type="region of interest" description="Disordered" evidence="1">
    <location>
        <begin position="1"/>
        <end position="64"/>
    </location>
</feature>
<evidence type="ECO:0000313" key="3">
    <source>
        <dbReference type="EMBL" id="KAJ1116816.1"/>
    </source>
</evidence>